<keyword evidence="9" id="KW-0472">Membrane</keyword>
<dbReference type="Pfam" id="PF01762">
    <property type="entry name" value="Galactosyl_T"/>
    <property type="match status" value="1"/>
</dbReference>
<protein>
    <recommendedName>
        <fullName evidence="10">Hexosyltransferase</fullName>
        <ecNumber evidence="10">2.4.1.-</ecNumber>
    </recommendedName>
</protein>
<keyword evidence="5" id="KW-0812">Transmembrane</keyword>
<dbReference type="Gene3D" id="3.90.550.50">
    <property type="match status" value="1"/>
</dbReference>
<evidence type="ECO:0000313" key="11">
    <source>
        <dbReference type="EMBL" id="CAJ0599494.1"/>
    </source>
</evidence>
<comment type="subcellular location">
    <subcellularLocation>
        <location evidence="1 10">Golgi apparatus membrane</location>
        <topology evidence="1 10">Single-pass type II membrane protein</topology>
    </subcellularLocation>
</comment>
<evidence type="ECO:0000256" key="10">
    <source>
        <dbReference type="RuleBase" id="RU363063"/>
    </source>
</evidence>
<organism evidence="11 12">
    <name type="scientific">Cylicocyclus nassatus</name>
    <name type="common">Nematode worm</name>
    <dbReference type="NCBI Taxonomy" id="53992"/>
    <lineage>
        <taxon>Eukaryota</taxon>
        <taxon>Metazoa</taxon>
        <taxon>Ecdysozoa</taxon>
        <taxon>Nematoda</taxon>
        <taxon>Chromadorea</taxon>
        <taxon>Rhabditida</taxon>
        <taxon>Rhabditina</taxon>
        <taxon>Rhabditomorpha</taxon>
        <taxon>Strongyloidea</taxon>
        <taxon>Strongylidae</taxon>
        <taxon>Cylicocyclus</taxon>
    </lineage>
</organism>
<keyword evidence="7" id="KW-1133">Transmembrane helix</keyword>
<keyword evidence="3 10" id="KW-0328">Glycosyltransferase</keyword>
<evidence type="ECO:0000256" key="1">
    <source>
        <dbReference type="ARBA" id="ARBA00004323"/>
    </source>
</evidence>
<evidence type="ECO:0000313" key="12">
    <source>
        <dbReference type="Proteomes" id="UP001176961"/>
    </source>
</evidence>
<keyword evidence="8 10" id="KW-0333">Golgi apparatus</keyword>
<dbReference type="EC" id="2.4.1.-" evidence="10"/>
<accession>A0AA36M5A0</accession>
<evidence type="ECO:0000256" key="6">
    <source>
        <dbReference type="ARBA" id="ARBA00022968"/>
    </source>
</evidence>
<gene>
    <name evidence="11" type="ORF">CYNAS_LOCUS11477</name>
</gene>
<comment type="caution">
    <text evidence="11">The sequence shown here is derived from an EMBL/GenBank/DDBJ whole genome shotgun (WGS) entry which is preliminary data.</text>
</comment>
<dbReference type="EMBL" id="CATQJL010000223">
    <property type="protein sequence ID" value="CAJ0599494.1"/>
    <property type="molecule type" value="Genomic_DNA"/>
</dbReference>
<evidence type="ECO:0000256" key="8">
    <source>
        <dbReference type="ARBA" id="ARBA00023034"/>
    </source>
</evidence>
<evidence type="ECO:0000256" key="2">
    <source>
        <dbReference type="ARBA" id="ARBA00008661"/>
    </source>
</evidence>
<dbReference type="GO" id="GO:0016758">
    <property type="term" value="F:hexosyltransferase activity"/>
    <property type="evidence" value="ECO:0007669"/>
    <property type="project" value="InterPro"/>
</dbReference>
<dbReference type="PANTHER" id="PTHR11214:SF314">
    <property type="entry name" value="HEXOSYLTRANSFERASE"/>
    <property type="match status" value="1"/>
</dbReference>
<proteinExistence type="inferred from homology"/>
<evidence type="ECO:0000256" key="9">
    <source>
        <dbReference type="ARBA" id="ARBA00023136"/>
    </source>
</evidence>
<evidence type="ECO:0000256" key="7">
    <source>
        <dbReference type="ARBA" id="ARBA00022989"/>
    </source>
</evidence>
<evidence type="ECO:0000256" key="4">
    <source>
        <dbReference type="ARBA" id="ARBA00022679"/>
    </source>
</evidence>
<dbReference type="Proteomes" id="UP001176961">
    <property type="component" value="Unassembled WGS sequence"/>
</dbReference>
<dbReference type="GO" id="GO:0000139">
    <property type="term" value="C:Golgi membrane"/>
    <property type="evidence" value="ECO:0007669"/>
    <property type="project" value="UniProtKB-SubCell"/>
</dbReference>
<evidence type="ECO:0000256" key="5">
    <source>
        <dbReference type="ARBA" id="ARBA00022692"/>
    </source>
</evidence>
<keyword evidence="6" id="KW-0735">Signal-anchor</keyword>
<dbReference type="InterPro" id="IPR002659">
    <property type="entry name" value="Glyco_trans_31"/>
</dbReference>
<sequence>MIATVLSTANHTEERQAIRESWASGRESKSIKTHHAMVFFIISSTSKNDLHNLQKEQEEHDDLIVTDLHETYENLYLKVYASMVFHQRYCPLAQFLMKVDDDVALNLDRVVDSWKKDNESSHSIFCRVWKKARPDRNIRSKFYVPKNVWPNKHYPPYCSGPMYIMGREAGRLILEYARLFTPLMMEDIFYTGIIAEKAKIRRVHWAASLSLDFRKFSQECNKAKKMKIFVHSLHSPQHLRAVFQLLKDVKYVSQTCRVMVTAIDEL</sequence>
<name>A0AA36M5A0_CYLNA</name>
<dbReference type="GO" id="GO:0006493">
    <property type="term" value="P:protein O-linked glycosylation"/>
    <property type="evidence" value="ECO:0007669"/>
    <property type="project" value="TreeGrafter"/>
</dbReference>
<comment type="similarity">
    <text evidence="2 10">Belongs to the glycosyltransferase 31 family.</text>
</comment>
<keyword evidence="12" id="KW-1185">Reference proteome</keyword>
<evidence type="ECO:0000256" key="3">
    <source>
        <dbReference type="ARBA" id="ARBA00022676"/>
    </source>
</evidence>
<keyword evidence="4" id="KW-0808">Transferase</keyword>
<dbReference type="AlphaFoldDB" id="A0AA36M5A0"/>
<reference evidence="11" key="1">
    <citation type="submission" date="2023-07" db="EMBL/GenBank/DDBJ databases">
        <authorList>
            <consortium name="CYATHOMIX"/>
        </authorList>
    </citation>
    <scope>NUCLEOTIDE SEQUENCE</scope>
    <source>
        <strain evidence="11">N/A</strain>
    </source>
</reference>
<dbReference type="PANTHER" id="PTHR11214">
    <property type="entry name" value="BETA-1,3-N-ACETYLGLUCOSAMINYLTRANSFERASE"/>
    <property type="match status" value="1"/>
</dbReference>